<organism evidence="2">
    <name type="scientific">Myoviridae sp. ctZYN8</name>
    <dbReference type="NCBI Taxonomy" id="2825128"/>
    <lineage>
        <taxon>Viruses</taxon>
        <taxon>Duplodnaviria</taxon>
        <taxon>Heunggongvirae</taxon>
        <taxon>Uroviricota</taxon>
        <taxon>Caudoviricetes</taxon>
    </lineage>
</organism>
<dbReference type="EMBL" id="BK016052">
    <property type="protein sequence ID" value="DAF91389.1"/>
    <property type="molecule type" value="Genomic_DNA"/>
</dbReference>
<evidence type="ECO:0000313" key="2">
    <source>
        <dbReference type="EMBL" id="DAF91389.1"/>
    </source>
</evidence>
<reference evidence="2" key="1">
    <citation type="journal article" date="2021" name="Proc. Natl. Acad. Sci. U.S.A.">
        <title>A Catalog of Tens of Thousands of Viruses from Human Metagenomes Reveals Hidden Associations with Chronic Diseases.</title>
        <authorList>
            <person name="Tisza M.J."/>
            <person name="Buck C.B."/>
        </authorList>
    </citation>
    <scope>NUCLEOTIDE SEQUENCE</scope>
    <source>
        <strain evidence="2">CtZYN8</strain>
    </source>
</reference>
<sequence>MDCGTHEIRRRIYNHQQIMKKLDIQTNTSGAHKLRMSLNLGKKYKRKRISIGLETHDYMEAQRRGLILLRFAKRLGIYDREIPEEPEKQGPESVADMPLFRGDNGE</sequence>
<name>A0A8S5UA76_9CAUD</name>
<feature type="region of interest" description="Disordered" evidence="1">
    <location>
        <begin position="81"/>
        <end position="106"/>
    </location>
</feature>
<feature type="compositionally biased region" description="Basic and acidic residues" evidence="1">
    <location>
        <begin position="81"/>
        <end position="90"/>
    </location>
</feature>
<evidence type="ECO:0000256" key="1">
    <source>
        <dbReference type="SAM" id="MobiDB-lite"/>
    </source>
</evidence>
<proteinExistence type="predicted"/>
<protein>
    <submittedName>
        <fullName evidence="2">Uncharacterized protein</fullName>
    </submittedName>
</protein>
<accession>A0A8S5UA76</accession>